<keyword evidence="3" id="KW-1185">Reference proteome</keyword>
<evidence type="ECO:0000313" key="2">
    <source>
        <dbReference type="EMBL" id="MCP1109656.1"/>
    </source>
</evidence>
<protein>
    <submittedName>
        <fullName evidence="2">Ethanolamine utilization protein EutH</fullName>
    </submittedName>
</protein>
<dbReference type="InterPro" id="IPR007441">
    <property type="entry name" value="EutH"/>
</dbReference>
<keyword evidence="1" id="KW-0812">Transmembrane</keyword>
<evidence type="ECO:0000256" key="1">
    <source>
        <dbReference type="SAM" id="Phobius"/>
    </source>
</evidence>
<evidence type="ECO:0000313" key="3">
    <source>
        <dbReference type="Proteomes" id="UP001523565"/>
    </source>
</evidence>
<keyword evidence="1" id="KW-1133">Transmembrane helix</keyword>
<name>A0ABT1EGL6_9FIRM</name>
<dbReference type="Pfam" id="PF04346">
    <property type="entry name" value="EutH"/>
    <property type="match status" value="1"/>
</dbReference>
<reference evidence="2 3" key="1">
    <citation type="journal article" date="2022" name="Genome Biol. Evol.">
        <title>Host diet, physiology and behaviors set the stage for Lachnospiraceae cladogenesis.</title>
        <authorList>
            <person name="Vera-Ponce De Leon A."/>
            <person name="Schneider M."/>
            <person name="Jahnes B.C."/>
            <person name="Sadowski V."/>
            <person name="Camuy-Velez L.A."/>
            <person name="Duan J."/>
            <person name="Sabree Z.L."/>
        </authorList>
    </citation>
    <scope>NUCLEOTIDE SEQUENCE [LARGE SCALE GENOMIC DNA]</scope>
    <source>
        <strain evidence="2 3">PAL227</strain>
    </source>
</reference>
<feature type="transmembrane region" description="Helical" evidence="1">
    <location>
        <begin position="42"/>
        <end position="61"/>
    </location>
</feature>
<dbReference type="Proteomes" id="UP001523565">
    <property type="component" value="Unassembled WGS sequence"/>
</dbReference>
<comment type="caution">
    <text evidence="2">The sequence shown here is derived from an EMBL/GenBank/DDBJ whole genome shotgun (WGS) entry which is preliminary data.</text>
</comment>
<proteinExistence type="predicted"/>
<organism evidence="2 3">
    <name type="scientific">Ohessyouella blattaphilus</name>
    <dbReference type="NCBI Taxonomy" id="2949333"/>
    <lineage>
        <taxon>Bacteria</taxon>
        <taxon>Bacillati</taxon>
        <taxon>Bacillota</taxon>
        <taxon>Clostridia</taxon>
        <taxon>Lachnospirales</taxon>
        <taxon>Lachnospiraceae</taxon>
        <taxon>Ohessyouella</taxon>
    </lineage>
</organism>
<gene>
    <name evidence="2" type="ORF">NK118_05235</name>
</gene>
<sequence>MASSRIIIGASFKIALAIDKLRGNKLGYGERFDAGFYAMGDLALAIVGIITLPIGCLLGGLTMSITSTPIGTCELVLNLLPVFIYE</sequence>
<dbReference type="EMBL" id="JAMZFV010000005">
    <property type="protein sequence ID" value="MCP1109656.1"/>
    <property type="molecule type" value="Genomic_DNA"/>
</dbReference>
<keyword evidence="1" id="KW-0472">Membrane</keyword>
<accession>A0ABT1EGL6</accession>
<dbReference type="RefSeq" id="WP_262068537.1">
    <property type="nucleotide sequence ID" value="NZ_JAMXOC010000005.1"/>
</dbReference>